<name>A0A0F6SG60_9BACT</name>
<accession>A0A0F6SG60</accession>
<dbReference type="EMBL" id="CP011125">
    <property type="protein sequence ID" value="AKF08129.1"/>
    <property type="molecule type" value="Genomic_DNA"/>
</dbReference>
<evidence type="ECO:0000256" key="2">
    <source>
        <dbReference type="ARBA" id="ARBA00012513"/>
    </source>
</evidence>
<evidence type="ECO:0000256" key="9">
    <source>
        <dbReference type="ARBA" id="ARBA00023180"/>
    </source>
</evidence>
<comment type="subcellular location">
    <subcellularLocation>
        <location evidence="1">Membrane</location>
        <topology evidence="1">Single-pass type I membrane protein</topology>
    </subcellularLocation>
</comment>
<dbReference type="Gene3D" id="2.130.10.30">
    <property type="entry name" value="Regulator of chromosome condensation 1/beta-lactamase-inhibitor protein II"/>
    <property type="match status" value="2"/>
</dbReference>
<keyword evidence="6" id="KW-0472">Membrane</keyword>
<dbReference type="Proteomes" id="UP000034883">
    <property type="component" value="Chromosome"/>
</dbReference>
<dbReference type="SUPFAM" id="SSF50985">
    <property type="entry name" value="RCC1/BLIP-II"/>
    <property type="match status" value="1"/>
</dbReference>
<keyword evidence="9" id="KW-0325">Glycoprotein</keyword>
<keyword evidence="8" id="KW-0675">Receptor</keyword>
<comment type="catalytic activity">
    <reaction evidence="11">
        <text>L-seryl-[protein] + ATP = O-phospho-L-seryl-[protein] + ADP + H(+)</text>
        <dbReference type="Rhea" id="RHEA:17989"/>
        <dbReference type="Rhea" id="RHEA-COMP:9863"/>
        <dbReference type="Rhea" id="RHEA-COMP:11604"/>
        <dbReference type="ChEBI" id="CHEBI:15378"/>
        <dbReference type="ChEBI" id="CHEBI:29999"/>
        <dbReference type="ChEBI" id="CHEBI:30616"/>
        <dbReference type="ChEBI" id="CHEBI:83421"/>
        <dbReference type="ChEBI" id="CHEBI:456216"/>
        <dbReference type="EC" id="2.7.11.1"/>
    </reaction>
</comment>
<evidence type="ECO:0000256" key="3">
    <source>
        <dbReference type="ARBA" id="ARBA00022692"/>
    </source>
</evidence>
<evidence type="ECO:0000256" key="5">
    <source>
        <dbReference type="ARBA" id="ARBA00022989"/>
    </source>
</evidence>
<keyword evidence="4" id="KW-0732">Signal</keyword>
<evidence type="ECO:0000256" key="1">
    <source>
        <dbReference type="ARBA" id="ARBA00004479"/>
    </source>
</evidence>
<keyword evidence="5" id="KW-1133">Transmembrane helix</keyword>
<evidence type="ECO:0000256" key="4">
    <source>
        <dbReference type="ARBA" id="ARBA00022729"/>
    </source>
</evidence>
<dbReference type="InterPro" id="IPR009091">
    <property type="entry name" value="RCC1/BLIP-II"/>
</dbReference>
<evidence type="ECO:0000256" key="11">
    <source>
        <dbReference type="ARBA" id="ARBA00048679"/>
    </source>
</evidence>
<protein>
    <recommendedName>
        <fullName evidence="2">non-specific serine/threonine protein kinase</fullName>
        <ecNumber evidence="2">2.7.11.1</ecNumber>
    </recommendedName>
</protein>
<proteinExistence type="predicted"/>
<dbReference type="GO" id="GO:0004674">
    <property type="term" value="F:protein serine/threonine kinase activity"/>
    <property type="evidence" value="ECO:0007669"/>
    <property type="project" value="UniProtKB-KW"/>
</dbReference>
<dbReference type="Pfam" id="PF13540">
    <property type="entry name" value="RCC1_2"/>
    <property type="match status" value="1"/>
</dbReference>
<comment type="catalytic activity">
    <reaction evidence="10">
        <text>L-threonyl-[protein] + ATP = O-phospho-L-threonyl-[protein] + ADP + H(+)</text>
        <dbReference type="Rhea" id="RHEA:46608"/>
        <dbReference type="Rhea" id="RHEA-COMP:11060"/>
        <dbReference type="Rhea" id="RHEA-COMP:11605"/>
        <dbReference type="ChEBI" id="CHEBI:15378"/>
        <dbReference type="ChEBI" id="CHEBI:30013"/>
        <dbReference type="ChEBI" id="CHEBI:30616"/>
        <dbReference type="ChEBI" id="CHEBI:61977"/>
        <dbReference type="ChEBI" id="CHEBI:456216"/>
        <dbReference type="EC" id="2.7.11.1"/>
    </reaction>
</comment>
<dbReference type="AlphaFoldDB" id="A0A0F6SG60"/>
<dbReference type="PANTHER" id="PTHR47460:SF1">
    <property type="entry name" value="SERINE_THREONINE-PROTEIN KINASE-LIKE PROTEIN ACR4"/>
    <property type="match status" value="1"/>
</dbReference>
<dbReference type="PANTHER" id="PTHR47460">
    <property type="entry name" value="SERINE/THREONINE-PROTEIN KINASE-LIKE PROTEIN ACR4"/>
    <property type="match status" value="1"/>
</dbReference>
<dbReference type="STRING" id="927083.DB32_005278"/>
<evidence type="ECO:0000256" key="6">
    <source>
        <dbReference type="ARBA" id="ARBA00023136"/>
    </source>
</evidence>
<evidence type="ECO:0000256" key="7">
    <source>
        <dbReference type="ARBA" id="ARBA00023157"/>
    </source>
</evidence>
<organism evidence="12 13">
    <name type="scientific">Sandaracinus amylolyticus</name>
    <dbReference type="NCBI Taxonomy" id="927083"/>
    <lineage>
        <taxon>Bacteria</taxon>
        <taxon>Pseudomonadati</taxon>
        <taxon>Myxococcota</taxon>
        <taxon>Polyangia</taxon>
        <taxon>Polyangiales</taxon>
        <taxon>Sandaracinaceae</taxon>
        <taxon>Sandaracinus</taxon>
    </lineage>
</organism>
<keyword evidence="7" id="KW-1015">Disulfide bond</keyword>
<sequence length="325" mass="33349">MDGMDGTSSGCTVEETEAGAVVTCDDGTSVTVPRGVDGSGCTLTDHGDGSATLTCDDGTSVTLPIDGPLHLGAGSNGSCATRADGTLRCWGSAGILSVPPGRFVEVRGFHNDHRFCARRPDHTVACWGNPDPLSTPLGETFTRLYGHDRGMCGMRADGTLRCWGAFGPIDGPPTDEAFVDYAFGFEWGCGVRASDGTIRCWGGPDPDDVPTPPTGAFVSIVGSLFDVCGRRADGTVACSGALASGAPAEALGAISAGQLHACGIRASDASLVCWGRDAEGQHVVPPGRFVEVVSGGRHSCALDEADEVHCWGDDTFGQASVPDPL</sequence>
<evidence type="ECO:0000256" key="10">
    <source>
        <dbReference type="ARBA" id="ARBA00047899"/>
    </source>
</evidence>
<evidence type="ECO:0000313" key="12">
    <source>
        <dbReference type="EMBL" id="AKF08129.1"/>
    </source>
</evidence>
<dbReference type="EC" id="2.7.11.1" evidence="2"/>
<reference evidence="12 13" key="1">
    <citation type="submission" date="2015-03" db="EMBL/GenBank/DDBJ databases">
        <title>Genome assembly of Sandaracinus amylolyticus DSM 53668.</title>
        <authorList>
            <person name="Sharma G."/>
            <person name="Subramanian S."/>
        </authorList>
    </citation>
    <scope>NUCLEOTIDE SEQUENCE [LARGE SCALE GENOMIC DNA]</scope>
    <source>
        <strain evidence="12 13">DSM 53668</strain>
    </source>
</reference>
<evidence type="ECO:0000256" key="8">
    <source>
        <dbReference type="ARBA" id="ARBA00023170"/>
    </source>
</evidence>
<dbReference type="KEGG" id="samy:DB32_005278"/>
<dbReference type="GO" id="GO:0016020">
    <property type="term" value="C:membrane"/>
    <property type="evidence" value="ECO:0007669"/>
    <property type="project" value="UniProtKB-SubCell"/>
</dbReference>
<evidence type="ECO:0000313" key="13">
    <source>
        <dbReference type="Proteomes" id="UP000034883"/>
    </source>
</evidence>
<gene>
    <name evidence="12" type="ORF">DB32_005278</name>
</gene>
<keyword evidence="13" id="KW-1185">Reference proteome</keyword>
<keyword evidence="3" id="KW-0812">Transmembrane</keyword>